<dbReference type="Pfam" id="PF18844">
    <property type="entry name" value="baeRF_family2"/>
    <property type="match status" value="1"/>
</dbReference>
<dbReference type="RefSeq" id="WP_263998853.1">
    <property type="nucleotide sequence ID" value="NZ_JACKVK010000013.1"/>
</dbReference>
<name>A0A9X2Z732_9MYCO</name>
<proteinExistence type="predicted"/>
<comment type="caution">
    <text evidence="1">The sequence shown here is derived from an EMBL/GenBank/DDBJ whole genome shotgun (WGS) entry which is preliminary data.</text>
</comment>
<sequence>MQAERFRSLFEAKGPYASVYFDDSHDTEDADAQQHLKWRAVRTELEQLGAPADVVDALEGAVLGAPPAVGSSGRGLVAGQDGILHDERLIRAIENPVIRYADLPYVLPIVEHGAWHTTYVVATVDHAGGDVVLHRRGRVVAEEVDGGGYPVHKADSAETPGYGDPQRRTMEAGRKNLRAVAARLAHLVDAVAPDIVFVVGEVKSRADLRPTLEERVAALVVELDVGARDSGIDDAEVSHAIEQELLKRRLAAMDAAARQFSQAVGQRSGLAVEGIGPVCEALRAGAVETLLVGDVGDAVVVADDDPLTVAPDADVLSDLGAAPTHTLRADEALPGAAIITGAALVRVDERLAPQDGIAAVLRFALP</sequence>
<keyword evidence="2" id="KW-1185">Reference proteome</keyword>
<organism evidence="1 2">
    <name type="scientific">Mycobacterium yunnanensis</name>
    <dbReference type="NCBI Taxonomy" id="368477"/>
    <lineage>
        <taxon>Bacteria</taxon>
        <taxon>Bacillati</taxon>
        <taxon>Actinomycetota</taxon>
        <taxon>Actinomycetes</taxon>
        <taxon>Mycobacteriales</taxon>
        <taxon>Mycobacteriaceae</taxon>
        <taxon>Mycobacterium</taxon>
    </lineage>
</organism>
<gene>
    <name evidence="1" type="ORF">H7K45_25345</name>
</gene>
<evidence type="ECO:0000313" key="1">
    <source>
        <dbReference type="EMBL" id="MCV7423884.1"/>
    </source>
</evidence>
<reference evidence="1" key="2">
    <citation type="journal article" date="2022" name="BMC Genomics">
        <title>Comparative genome analysis of mycobacteria focusing on tRNA and non-coding RNA.</title>
        <authorList>
            <person name="Behra P.R.K."/>
            <person name="Pettersson B.M.F."/>
            <person name="Ramesh M."/>
            <person name="Das S."/>
            <person name="Dasgupta S."/>
            <person name="Kirsebom L.A."/>
        </authorList>
    </citation>
    <scope>NUCLEOTIDE SEQUENCE</scope>
    <source>
        <strain evidence="1">DSM 44838</strain>
    </source>
</reference>
<dbReference type="Proteomes" id="UP001141629">
    <property type="component" value="Unassembled WGS sequence"/>
</dbReference>
<dbReference type="AlphaFoldDB" id="A0A9X2Z732"/>
<dbReference type="EMBL" id="JACKVK010000013">
    <property type="protein sequence ID" value="MCV7423884.1"/>
    <property type="molecule type" value="Genomic_DNA"/>
</dbReference>
<evidence type="ECO:0000313" key="2">
    <source>
        <dbReference type="Proteomes" id="UP001141629"/>
    </source>
</evidence>
<dbReference type="InterPro" id="IPR040701">
    <property type="entry name" value="Bact_RF_family2"/>
</dbReference>
<reference evidence="1" key="1">
    <citation type="submission" date="2020-07" db="EMBL/GenBank/DDBJ databases">
        <authorList>
            <person name="Pettersson B.M.F."/>
            <person name="Behra P.R.K."/>
            <person name="Ramesh M."/>
            <person name="Das S."/>
            <person name="Dasgupta S."/>
            <person name="Kirsebom L.A."/>
        </authorList>
    </citation>
    <scope>NUCLEOTIDE SEQUENCE</scope>
    <source>
        <strain evidence="1">DSM 44838</strain>
    </source>
</reference>
<protein>
    <recommendedName>
        <fullName evidence="3">Peptide chain release factor 1 (ERF1)</fullName>
    </recommendedName>
</protein>
<dbReference type="Gene3D" id="3.30.1330.30">
    <property type="match status" value="1"/>
</dbReference>
<dbReference type="InterPro" id="IPR029064">
    <property type="entry name" value="Ribosomal_eL30-like_sf"/>
</dbReference>
<accession>A0A9X2Z732</accession>
<evidence type="ECO:0008006" key="3">
    <source>
        <dbReference type="Google" id="ProtNLM"/>
    </source>
</evidence>